<comment type="caution">
    <text evidence="1">The sequence shown here is derived from an EMBL/GenBank/DDBJ whole genome shotgun (WGS) entry which is preliminary data.</text>
</comment>
<dbReference type="Proteomes" id="UP000036168">
    <property type="component" value="Unassembled WGS sequence"/>
</dbReference>
<sequence>MKCPATLKCFLKNNLKIDYRRREKPCLHHCHISFIGDNVKDLKLIKENVDKEEVTEYLQEEGN</sequence>
<evidence type="ECO:0000313" key="2">
    <source>
        <dbReference type="Proteomes" id="UP000036168"/>
    </source>
</evidence>
<dbReference type="EMBL" id="LECW02000082">
    <property type="protein sequence ID" value="KRT87118.1"/>
    <property type="molecule type" value="Genomic_DNA"/>
</dbReference>
<reference evidence="1 2" key="1">
    <citation type="journal article" date="2015" name="Int. J. Syst. Evol. Microbiol.">
        <title>Bacillus glycinifermentans sp. nov., isolated from fermented soybean paste.</title>
        <authorList>
            <person name="Kim S.J."/>
            <person name="Dunlap C.A."/>
            <person name="Kwon S.W."/>
            <person name="Rooney A.P."/>
        </authorList>
    </citation>
    <scope>NUCLEOTIDE SEQUENCE [LARGE SCALE GENOMIC DNA]</scope>
    <source>
        <strain evidence="1 2">GO-13</strain>
    </source>
</reference>
<gene>
    <name evidence="1" type="ORF">AB447_209120</name>
</gene>
<dbReference type="AlphaFoldDB" id="A0A0T6BI64"/>
<evidence type="ECO:0000313" key="1">
    <source>
        <dbReference type="EMBL" id="KRT87118.1"/>
    </source>
</evidence>
<name>A0A0T6BI64_9BACI</name>
<protein>
    <submittedName>
        <fullName evidence="1">Uncharacterized protein</fullName>
    </submittedName>
</protein>
<organism evidence="1 2">
    <name type="scientific">Bacillus glycinifermentans</name>
    <dbReference type="NCBI Taxonomy" id="1664069"/>
    <lineage>
        <taxon>Bacteria</taxon>
        <taxon>Bacillati</taxon>
        <taxon>Bacillota</taxon>
        <taxon>Bacilli</taxon>
        <taxon>Bacillales</taxon>
        <taxon>Bacillaceae</taxon>
        <taxon>Bacillus</taxon>
    </lineage>
</organism>
<accession>A0A0T6BI64</accession>
<proteinExistence type="predicted"/>